<dbReference type="PANTHER" id="PTHR20873:SF0">
    <property type="entry name" value="L-SERYL-TRNA(SEC) KINASE"/>
    <property type="match status" value="1"/>
</dbReference>
<proteinExistence type="predicted"/>
<sequence length="70" mass="8029">VNIDQVHAIIQKAIMNPVQSLEETDDEERLKSRVECSASILHQADLILRKCVATKMTELKSQEKPERLKE</sequence>
<gene>
    <name evidence="1" type="primary">ORF30748</name>
</gene>
<dbReference type="EMBL" id="HACG01010788">
    <property type="protein sequence ID" value="CEK57653.1"/>
    <property type="molecule type" value="Transcribed_RNA"/>
</dbReference>
<name>A0A0B6YN33_9EUPU</name>
<dbReference type="GO" id="GO:0000049">
    <property type="term" value="F:tRNA binding"/>
    <property type="evidence" value="ECO:0007669"/>
    <property type="project" value="TreeGrafter"/>
</dbReference>
<reference evidence="1" key="1">
    <citation type="submission" date="2014-12" db="EMBL/GenBank/DDBJ databases">
        <title>Insight into the proteome of Arion vulgaris.</title>
        <authorList>
            <person name="Aradska J."/>
            <person name="Bulat T."/>
            <person name="Smidak R."/>
            <person name="Sarate P."/>
            <person name="Gangsoo J."/>
            <person name="Sialana F."/>
            <person name="Bilban M."/>
            <person name="Lubec G."/>
        </authorList>
    </citation>
    <scope>NUCLEOTIDE SEQUENCE</scope>
    <source>
        <tissue evidence="1">Skin</tissue>
    </source>
</reference>
<accession>A0A0B6YN33</accession>
<feature type="non-terminal residue" evidence="1">
    <location>
        <position position="70"/>
    </location>
</feature>
<dbReference type="PANTHER" id="PTHR20873">
    <property type="entry name" value="L-SERYL-TRNA(SEC) KINASE"/>
    <property type="match status" value="1"/>
</dbReference>
<dbReference type="GO" id="GO:0016301">
    <property type="term" value="F:kinase activity"/>
    <property type="evidence" value="ECO:0007669"/>
    <property type="project" value="TreeGrafter"/>
</dbReference>
<dbReference type="InterPro" id="IPR052648">
    <property type="entry name" value="Ser-tRNA(Sec)_kinase"/>
</dbReference>
<feature type="non-terminal residue" evidence="1">
    <location>
        <position position="1"/>
    </location>
</feature>
<organism evidence="1">
    <name type="scientific">Arion vulgaris</name>
    <dbReference type="NCBI Taxonomy" id="1028688"/>
    <lineage>
        <taxon>Eukaryota</taxon>
        <taxon>Metazoa</taxon>
        <taxon>Spiralia</taxon>
        <taxon>Lophotrochozoa</taxon>
        <taxon>Mollusca</taxon>
        <taxon>Gastropoda</taxon>
        <taxon>Heterobranchia</taxon>
        <taxon>Euthyneura</taxon>
        <taxon>Panpulmonata</taxon>
        <taxon>Eupulmonata</taxon>
        <taxon>Stylommatophora</taxon>
        <taxon>Helicina</taxon>
        <taxon>Arionoidea</taxon>
        <taxon>Arionidae</taxon>
        <taxon>Arion</taxon>
    </lineage>
</organism>
<protein>
    <submittedName>
        <fullName evidence="1">Uncharacterized protein</fullName>
    </submittedName>
</protein>
<dbReference type="AlphaFoldDB" id="A0A0B6YN33"/>
<evidence type="ECO:0000313" key="1">
    <source>
        <dbReference type="EMBL" id="CEK57653.1"/>
    </source>
</evidence>